<keyword evidence="9 10" id="KW-0539">Nucleus</keyword>
<proteinExistence type="inferred from homology"/>
<feature type="compositionally biased region" description="Basic residues" evidence="11">
    <location>
        <begin position="186"/>
        <end position="201"/>
    </location>
</feature>
<keyword evidence="7 10" id="KW-0010">Activator</keyword>
<keyword evidence="6 10" id="KW-0805">Transcription regulation</keyword>
<keyword evidence="3 10" id="KW-0863">Zinc-finger</keyword>
<protein>
    <recommendedName>
        <fullName evidence="10">SAGA-associated factor 11 homolog</fullName>
    </recommendedName>
</protein>
<keyword evidence="5 10" id="KW-0156">Chromatin regulator</keyword>
<evidence type="ECO:0000256" key="11">
    <source>
        <dbReference type="SAM" id="MobiDB-lite"/>
    </source>
</evidence>
<evidence type="ECO:0000256" key="10">
    <source>
        <dbReference type="HAMAP-Rule" id="MF_03047"/>
    </source>
</evidence>
<evidence type="ECO:0000256" key="9">
    <source>
        <dbReference type="ARBA" id="ARBA00023242"/>
    </source>
</evidence>
<reference evidence="14 15" key="1">
    <citation type="submission" date="2025-04" db="UniProtKB">
        <authorList>
            <consortium name="RefSeq"/>
        </authorList>
    </citation>
    <scope>IDENTIFICATION</scope>
</reference>
<feature type="domain" description="SCA7" evidence="12">
    <location>
        <begin position="230"/>
        <end position="297"/>
    </location>
</feature>
<dbReference type="GO" id="GO:0003713">
    <property type="term" value="F:transcription coactivator activity"/>
    <property type="evidence" value="ECO:0007669"/>
    <property type="project" value="UniProtKB-UniRule"/>
</dbReference>
<keyword evidence="2 10" id="KW-0479">Metal-binding</keyword>
<dbReference type="RefSeq" id="XP_024937190.1">
    <property type="nucleotide sequence ID" value="XM_025081422.1"/>
</dbReference>
<dbReference type="InterPro" id="IPR051078">
    <property type="entry name" value="SGF11"/>
</dbReference>
<comment type="domain">
    <text evidence="10">The C-terminal SGF11-type zinc-finger domain forms part of the 'catalytic lobe' of the SAGA deubiquitination module.</text>
</comment>
<dbReference type="AlphaFoldDB" id="A0AAJ7BGM7"/>
<gene>
    <name evidence="14 15" type="primary">LOC107263152</name>
    <name evidence="10" type="synonym">Sgf11</name>
</gene>
<comment type="domain">
    <text evidence="10">The long N-terminal helix forms part of the 'assembly lobe' of the SAGA deubiquitination module.</text>
</comment>
<evidence type="ECO:0000313" key="14">
    <source>
        <dbReference type="RefSeq" id="XP_015585550.1"/>
    </source>
</evidence>
<dbReference type="GO" id="GO:0006357">
    <property type="term" value="P:regulation of transcription by RNA polymerase II"/>
    <property type="evidence" value="ECO:0007669"/>
    <property type="project" value="TreeGrafter"/>
</dbReference>
<dbReference type="PROSITE" id="PS51505">
    <property type="entry name" value="SCA7"/>
    <property type="match status" value="1"/>
</dbReference>
<organism evidence="13 14">
    <name type="scientific">Cephus cinctus</name>
    <name type="common">Wheat stem sawfly</name>
    <dbReference type="NCBI Taxonomy" id="211228"/>
    <lineage>
        <taxon>Eukaryota</taxon>
        <taxon>Metazoa</taxon>
        <taxon>Ecdysozoa</taxon>
        <taxon>Arthropoda</taxon>
        <taxon>Hexapoda</taxon>
        <taxon>Insecta</taxon>
        <taxon>Pterygota</taxon>
        <taxon>Neoptera</taxon>
        <taxon>Endopterygota</taxon>
        <taxon>Hymenoptera</taxon>
        <taxon>Cephoidea</taxon>
        <taxon>Cephidae</taxon>
        <taxon>Cephus</taxon>
    </lineage>
</organism>
<sequence length="359" mass="40168">MLRVAVNPCNINSAEEVRIDCSARLKSTGIMSVTEDRIEELNRRFLDFMSKSENVDAATKEIYEDLLDEVLMGFVFDVHRTIKTGSSDVEEGIPDDESYAIVDSPGLDVFGQHPVKKSQECNCPNCDRGVAACRFATHLEKCMGMGRNSSRIASRRIANNSKDLSTLSGVISDDDDDVDWSLSNDKRKRRKDRNGVKKSKQQKTSQRNGDNPTEHNHTSNENSPSNYENMSIEDKRMLLTQICGVVSEHTKKLCTRSMRCPQHTDDQRKEMRANLESTNSNHPNQDNLHVDVDTYEESDGQNLREVLARWDREGSSHSSPADSASTTSTSSSSRKRESKSKGKGKGSKRDRGSPISQGD</sequence>
<feature type="compositionally biased region" description="Low complexity" evidence="11">
    <location>
        <begin position="316"/>
        <end position="332"/>
    </location>
</feature>
<evidence type="ECO:0000256" key="5">
    <source>
        <dbReference type="ARBA" id="ARBA00022853"/>
    </source>
</evidence>
<dbReference type="RefSeq" id="XP_015585550.1">
    <property type="nucleotide sequence ID" value="XM_015730064.2"/>
</dbReference>
<comment type="subcellular location">
    <subcellularLocation>
        <location evidence="1 10">Nucleus</location>
    </subcellularLocation>
</comment>
<dbReference type="GO" id="GO:0006325">
    <property type="term" value="P:chromatin organization"/>
    <property type="evidence" value="ECO:0007669"/>
    <property type="project" value="UniProtKB-KW"/>
</dbReference>
<dbReference type="PANTHER" id="PTHR46367:SF1">
    <property type="entry name" value="ATAXIN-7-LIKE PROTEIN 3"/>
    <property type="match status" value="1"/>
</dbReference>
<keyword evidence="4 10" id="KW-0862">Zinc</keyword>
<comment type="function">
    <text evidence="10">Component of the transcription regulatory histone acetylation (HAT) complex SAGA, a multiprotein complex that activates transcription by remodeling chromatin and mediating histone acetylation and deubiquitination. Within the SAGA complex, participates in a subcomplex that specifically deubiquitinates histone H2B. The SAGA complex is recruited to specific gene promoters by activators, where it is required for transcription.</text>
</comment>
<feature type="compositionally biased region" description="Basic residues" evidence="11">
    <location>
        <begin position="336"/>
        <end position="346"/>
    </location>
</feature>
<evidence type="ECO:0000256" key="7">
    <source>
        <dbReference type="ARBA" id="ARBA00023159"/>
    </source>
</evidence>
<evidence type="ECO:0000256" key="8">
    <source>
        <dbReference type="ARBA" id="ARBA00023163"/>
    </source>
</evidence>
<evidence type="ECO:0000256" key="1">
    <source>
        <dbReference type="ARBA" id="ARBA00004123"/>
    </source>
</evidence>
<evidence type="ECO:0000259" key="12">
    <source>
        <dbReference type="PROSITE" id="PS51505"/>
    </source>
</evidence>
<feature type="compositionally biased region" description="Polar residues" evidence="11">
    <location>
        <begin position="219"/>
        <end position="228"/>
    </location>
</feature>
<dbReference type="Proteomes" id="UP000694920">
    <property type="component" value="Unplaced"/>
</dbReference>
<dbReference type="InterPro" id="IPR013243">
    <property type="entry name" value="SCA7_dom"/>
</dbReference>
<keyword evidence="8 10" id="KW-0804">Transcription</keyword>
<evidence type="ECO:0000256" key="4">
    <source>
        <dbReference type="ARBA" id="ARBA00022833"/>
    </source>
</evidence>
<evidence type="ECO:0000256" key="3">
    <source>
        <dbReference type="ARBA" id="ARBA00022771"/>
    </source>
</evidence>
<feature type="region of interest" description="Disordered" evidence="11">
    <location>
        <begin position="307"/>
        <end position="359"/>
    </location>
</feature>
<evidence type="ECO:0000313" key="15">
    <source>
        <dbReference type="RefSeq" id="XP_024937190.1"/>
    </source>
</evidence>
<keyword evidence="13" id="KW-1185">Reference proteome</keyword>
<dbReference type="PANTHER" id="PTHR46367">
    <property type="entry name" value="ATAXIN-7-LIKE PROTEIN 3"/>
    <property type="match status" value="1"/>
</dbReference>
<dbReference type="HAMAP" id="MF_03047">
    <property type="entry name" value="Sgf11"/>
    <property type="match status" value="1"/>
</dbReference>
<dbReference type="KEGG" id="ccin:107263152"/>
<dbReference type="Gene3D" id="3.30.160.60">
    <property type="entry name" value="Classic Zinc Finger"/>
    <property type="match status" value="1"/>
</dbReference>
<comment type="similarity">
    <text evidence="10">Belongs to the SGF11 family.</text>
</comment>
<evidence type="ECO:0000313" key="13">
    <source>
        <dbReference type="Proteomes" id="UP000694920"/>
    </source>
</evidence>
<evidence type="ECO:0000256" key="2">
    <source>
        <dbReference type="ARBA" id="ARBA00022723"/>
    </source>
</evidence>
<dbReference type="InterPro" id="IPR013246">
    <property type="entry name" value="SAGA_su_Sgf11"/>
</dbReference>
<comment type="subunit">
    <text evidence="10">Component of some SAGA transcription coactivator-HAT complexes. Within the SAGA complex, participates to a subcomplex of SAGA called the DUB module (deubiquitination module).</text>
</comment>
<accession>A0AAJ7BGM7</accession>
<dbReference type="Gene3D" id="6.10.140.1270">
    <property type="match status" value="1"/>
</dbReference>
<feature type="zinc finger region" description="SGF11-type" evidence="10">
    <location>
        <begin position="121"/>
        <end position="142"/>
    </location>
</feature>
<feature type="compositionally biased region" description="Polar residues" evidence="11">
    <location>
        <begin position="202"/>
        <end position="211"/>
    </location>
</feature>
<feature type="region of interest" description="Disordered" evidence="11">
    <location>
        <begin position="175"/>
        <end position="228"/>
    </location>
</feature>
<dbReference type="GeneID" id="107263152"/>
<dbReference type="GO" id="GO:0071819">
    <property type="term" value="C:DUBm complex"/>
    <property type="evidence" value="ECO:0007669"/>
    <property type="project" value="UniProtKB-UniRule"/>
</dbReference>
<dbReference type="CTD" id="40035"/>
<name>A0AAJ7BGM7_CEPCN</name>
<dbReference type="GO" id="GO:0008270">
    <property type="term" value="F:zinc ion binding"/>
    <property type="evidence" value="ECO:0007669"/>
    <property type="project" value="UniProtKB-UniRule"/>
</dbReference>
<dbReference type="GO" id="GO:0000124">
    <property type="term" value="C:SAGA complex"/>
    <property type="evidence" value="ECO:0007669"/>
    <property type="project" value="UniProtKB-UniRule"/>
</dbReference>
<dbReference type="Pfam" id="PF08209">
    <property type="entry name" value="Sgf11"/>
    <property type="match status" value="1"/>
</dbReference>
<evidence type="ECO:0000256" key="6">
    <source>
        <dbReference type="ARBA" id="ARBA00023015"/>
    </source>
</evidence>